<accession>A0ABD0UXN8</accession>
<dbReference type="Proteomes" id="UP001552299">
    <property type="component" value="Unassembled WGS sequence"/>
</dbReference>
<evidence type="ECO:0000313" key="3">
    <source>
        <dbReference type="Proteomes" id="UP001552299"/>
    </source>
</evidence>
<sequence length="252" mass="28436">MHPFKSASRSVNVPETCGWELGMRTGVKSFDDSRELGVRTGAGRANGARTRNSCCIPACSVSNFMENQPSVKWRDETVRRKEDSISAYELCLEMKTTASPVEDSMPMLRASAEERKRERRRKMAGADKRISLLLKSIWSWRGCGNSCDDFLARKGAFLQNRRVYIVQRLVFASVRATAFSFFLHLFCGFLVLGGGLLWMHFFFSYECLLLGLAVPVVPGLWWVVLFAIFGVIAGLTFGAVRVLVILIFWIVR</sequence>
<dbReference type="AlphaFoldDB" id="A0ABD0UXN8"/>
<keyword evidence="1" id="KW-1133">Transmembrane helix</keyword>
<comment type="caution">
    <text evidence="2">The sequence shown here is derived from an EMBL/GenBank/DDBJ whole genome shotgun (WGS) entry which is preliminary data.</text>
</comment>
<evidence type="ECO:0000313" key="2">
    <source>
        <dbReference type="EMBL" id="KAL0917429.1"/>
    </source>
</evidence>
<keyword evidence="1" id="KW-0472">Membrane</keyword>
<keyword evidence="3" id="KW-1185">Reference proteome</keyword>
<organism evidence="2 3">
    <name type="scientific">Dendrobium thyrsiflorum</name>
    <name type="common">Pinecone-like raceme dendrobium</name>
    <name type="synonym">Orchid</name>
    <dbReference type="NCBI Taxonomy" id="117978"/>
    <lineage>
        <taxon>Eukaryota</taxon>
        <taxon>Viridiplantae</taxon>
        <taxon>Streptophyta</taxon>
        <taxon>Embryophyta</taxon>
        <taxon>Tracheophyta</taxon>
        <taxon>Spermatophyta</taxon>
        <taxon>Magnoliopsida</taxon>
        <taxon>Liliopsida</taxon>
        <taxon>Asparagales</taxon>
        <taxon>Orchidaceae</taxon>
        <taxon>Epidendroideae</taxon>
        <taxon>Malaxideae</taxon>
        <taxon>Dendrobiinae</taxon>
        <taxon>Dendrobium</taxon>
    </lineage>
</organism>
<dbReference type="EMBL" id="JANQDX010000010">
    <property type="protein sequence ID" value="KAL0917429.1"/>
    <property type="molecule type" value="Genomic_DNA"/>
</dbReference>
<keyword evidence="1" id="KW-0812">Transmembrane</keyword>
<evidence type="ECO:0000256" key="1">
    <source>
        <dbReference type="SAM" id="Phobius"/>
    </source>
</evidence>
<feature type="transmembrane region" description="Helical" evidence="1">
    <location>
        <begin position="178"/>
        <end position="201"/>
    </location>
</feature>
<gene>
    <name evidence="2" type="ORF">M5K25_012488</name>
</gene>
<protein>
    <recommendedName>
        <fullName evidence="4">Transmembrane protein</fullName>
    </recommendedName>
</protein>
<proteinExistence type="predicted"/>
<reference evidence="2 3" key="1">
    <citation type="journal article" date="2024" name="Plant Biotechnol. J.">
        <title>Dendrobium thyrsiflorum genome and its molecular insights into genes involved in important horticultural traits.</title>
        <authorList>
            <person name="Chen B."/>
            <person name="Wang J.Y."/>
            <person name="Zheng P.J."/>
            <person name="Li K.L."/>
            <person name="Liang Y.M."/>
            <person name="Chen X.F."/>
            <person name="Zhang C."/>
            <person name="Zhao X."/>
            <person name="He X."/>
            <person name="Zhang G.Q."/>
            <person name="Liu Z.J."/>
            <person name="Xu Q."/>
        </authorList>
    </citation>
    <scope>NUCLEOTIDE SEQUENCE [LARGE SCALE GENOMIC DNA]</scope>
    <source>
        <strain evidence="2">GZMU011</strain>
    </source>
</reference>
<name>A0ABD0UXN8_DENTH</name>
<evidence type="ECO:0008006" key="4">
    <source>
        <dbReference type="Google" id="ProtNLM"/>
    </source>
</evidence>
<feature type="transmembrane region" description="Helical" evidence="1">
    <location>
        <begin position="221"/>
        <end position="251"/>
    </location>
</feature>